<feature type="compositionally biased region" description="Polar residues" evidence="1">
    <location>
        <begin position="684"/>
        <end position="697"/>
    </location>
</feature>
<feature type="compositionally biased region" description="Polar residues" evidence="1">
    <location>
        <begin position="87"/>
        <end position="98"/>
    </location>
</feature>
<feature type="region of interest" description="Disordered" evidence="1">
    <location>
        <begin position="87"/>
        <end position="149"/>
    </location>
</feature>
<reference evidence="3" key="1">
    <citation type="submission" date="2021-12" db="EMBL/GenBank/DDBJ databases">
        <title>Convergent genome expansion in fungi linked to evolution of root-endophyte symbiosis.</title>
        <authorList>
            <consortium name="DOE Joint Genome Institute"/>
            <person name="Ke Y.-H."/>
            <person name="Bonito G."/>
            <person name="Liao H.-L."/>
            <person name="Looney B."/>
            <person name="Rojas-Flechas A."/>
            <person name="Nash J."/>
            <person name="Hameed K."/>
            <person name="Schadt C."/>
            <person name="Martin F."/>
            <person name="Crous P.W."/>
            <person name="Miettinen O."/>
            <person name="Magnuson J.K."/>
            <person name="Labbe J."/>
            <person name="Jacobson D."/>
            <person name="Doktycz M.J."/>
            <person name="Veneault-Fourrey C."/>
            <person name="Kuo A."/>
            <person name="Mondo S."/>
            <person name="Calhoun S."/>
            <person name="Riley R."/>
            <person name="Ohm R."/>
            <person name="LaButti K."/>
            <person name="Andreopoulos B."/>
            <person name="Pangilinan J."/>
            <person name="Nolan M."/>
            <person name="Tritt A."/>
            <person name="Clum A."/>
            <person name="Lipzen A."/>
            <person name="Daum C."/>
            <person name="Barry K."/>
            <person name="Grigoriev I.V."/>
            <person name="Vilgalys R."/>
        </authorList>
    </citation>
    <scope>NUCLEOTIDE SEQUENCE</scope>
    <source>
        <strain evidence="3">PMI_201</strain>
    </source>
</reference>
<proteinExistence type="predicted"/>
<dbReference type="RefSeq" id="XP_046075168.1">
    <property type="nucleotide sequence ID" value="XM_046210735.1"/>
</dbReference>
<feature type="compositionally biased region" description="Polar residues" evidence="1">
    <location>
        <begin position="541"/>
        <end position="554"/>
    </location>
</feature>
<feature type="region of interest" description="Disordered" evidence="1">
    <location>
        <begin position="653"/>
        <end position="722"/>
    </location>
</feature>
<dbReference type="EMBL" id="JAJTJA010000003">
    <property type="protein sequence ID" value="KAH8701792.1"/>
    <property type="molecule type" value="Genomic_DNA"/>
</dbReference>
<feature type="transmembrane region" description="Helical" evidence="2">
    <location>
        <begin position="6"/>
        <end position="30"/>
    </location>
</feature>
<feature type="compositionally biased region" description="Pro residues" evidence="1">
    <location>
        <begin position="244"/>
        <end position="253"/>
    </location>
</feature>
<feature type="region of interest" description="Disordered" evidence="1">
    <location>
        <begin position="286"/>
        <end position="305"/>
    </location>
</feature>
<feature type="region of interest" description="Disordered" evidence="1">
    <location>
        <begin position="236"/>
        <end position="257"/>
    </location>
</feature>
<feature type="region of interest" description="Disordered" evidence="1">
    <location>
        <begin position="416"/>
        <end position="435"/>
    </location>
</feature>
<comment type="caution">
    <text evidence="3">The sequence shown here is derived from an EMBL/GenBank/DDBJ whole genome shotgun (WGS) entry which is preliminary data.</text>
</comment>
<feature type="compositionally biased region" description="Polar residues" evidence="1">
    <location>
        <begin position="761"/>
        <end position="777"/>
    </location>
</feature>
<keyword evidence="2" id="KW-0472">Membrane</keyword>
<feature type="compositionally biased region" description="Low complexity" evidence="1">
    <location>
        <begin position="117"/>
        <end position="130"/>
    </location>
</feature>
<evidence type="ECO:0000256" key="1">
    <source>
        <dbReference type="SAM" id="MobiDB-lite"/>
    </source>
</evidence>
<dbReference type="GeneID" id="70241022"/>
<evidence type="ECO:0000313" key="3">
    <source>
        <dbReference type="EMBL" id="KAH8701792.1"/>
    </source>
</evidence>
<feature type="region of interest" description="Disordered" evidence="1">
    <location>
        <begin position="444"/>
        <end position="499"/>
    </location>
</feature>
<feature type="compositionally biased region" description="Polar residues" evidence="1">
    <location>
        <begin position="658"/>
        <end position="667"/>
    </location>
</feature>
<feature type="compositionally biased region" description="Basic and acidic residues" evidence="1">
    <location>
        <begin position="857"/>
        <end position="875"/>
    </location>
</feature>
<keyword evidence="2" id="KW-1133">Transmembrane helix</keyword>
<gene>
    <name evidence="3" type="ORF">BGW36DRAFT_290093</name>
</gene>
<feature type="region of interest" description="Disordered" evidence="1">
    <location>
        <begin position="535"/>
        <end position="611"/>
    </location>
</feature>
<organism evidence="3 4">
    <name type="scientific">Talaromyces proteolyticus</name>
    <dbReference type="NCBI Taxonomy" id="1131652"/>
    <lineage>
        <taxon>Eukaryota</taxon>
        <taxon>Fungi</taxon>
        <taxon>Dikarya</taxon>
        <taxon>Ascomycota</taxon>
        <taxon>Pezizomycotina</taxon>
        <taxon>Eurotiomycetes</taxon>
        <taxon>Eurotiomycetidae</taxon>
        <taxon>Eurotiales</taxon>
        <taxon>Trichocomaceae</taxon>
        <taxon>Talaromyces</taxon>
        <taxon>Talaromyces sect. Bacilispori</taxon>
    </lineage>
</organism>
<protein>
    <submittedName>
        <fullName evidence="3">Uncharacterized protein</fullName>
    </submittedName>
</protein>
<feature type="region of interest" description="Disordered" evidence="1">
    <location>
        <begin position="752"/>
        <end position="785"/>
    </location>
</feature>
<feature type="compositionally biased region" description="Low complexity" evidence="1">
    <location>
        <begin position="574"/>
        <end position="591"/>
    </location>
</feature>
<dbReference type="AlphaFoldDB" id="A0AAD4KYB9"/>
<evidence type="ECO:0000256" key="2">
    <source>
        <dbReference type="SAM" id="Phobius"/>
    </source>
</evidence>
<sequence>MIGLPVLIAVAVGGSSLLIVAAILGVVVWWRMRQDRLSLAMAQARHATSHHGQVCSSFVTESPIESPLATYPYPYMRHEYIPVGSQETLQPSISQVRNSPPPTLKKEKSKSIRRSISKSLSKSLSIGKSSQKQVHPEPIPVSPLNETFPMPFPNAKEKEPKSAIAGLSELPTEITPRNTPEREKHDIIQLEMLNSRPGSTAWPLLQPDRISSVAGGQPALLNRYPTRIRSGSITAQTAGTAPEMPMPPLPMGPTQPYQLSREDSLMGMSSLSLETANSSILDDGLQRSMSMDGEHNTSPSLPPCPTFTPFSPYDIVIGGSVARNCAAQRRSQSQRLSSSTARLTYVSTDSYKGDSDDRHSPRRSLTTREVSPQSSEWASELPRRSETVISSSSLGRSSSRPLSSVSGASPKTYYSTTGQGLYSSQEFGTQSNRQGRYSMYETQQGREEHMANFSKSVGDRPKSSLTQSPRGVKDSPGKGPLPSALKSAQGMRKGHRRQNCVRISIHPPITFGGPAFSPMLEEPEEVLDLDNDLTAPKSRSESASLLATKTNSSHDGPVQKHARHRSTGSIPGEPSILSNSPSINSRIPRPSTSRKRPHSRTNSADDVFMSENRIIIPEPSSEAIVEENHTLSSTPSPEKHHPLWSLPHSNEFAGSSPIFPTNASTGSPRRPGPKGPRIQPIKAQRNTVPSPSTSQAIDNGVYMFTAGGPSGDESPTSKLKGRSLALVASPTRDVRKSITLLRRMNSDAWDDESKQYRRMGRNTSINKPRGNKFTTPPSSNRNSLLSNDSLTIWEDASEDDKFTPPPERRKKHPFKTLERIDSEGTTEEYLNPTTSSDSSRQSTIRQVPPSSSIITFGDHDREAKANSDSSDEHVHKPAKRVAVMATPNKNQGYGSVAVTPGSLYDGDGFLKE</sequence>
<feature type="region of interest" description="Disordered" evidence="1">
    <location>
        <begin position="347"/>
        <end position="411"/>
    </location>
</feature>
<keyword evidence="2" id="KW-0812">Transmembrane</keyword>
<feature type="compositionally biased region" description="Low complexity" evidence="1">
    <location>
        <begin position="390"/>
        <end position="410"/>
    </location>
</feature>
<feature type="compositionally biased region" description="Polar residues" evidence="1">
    <location>
        <begin position="363"/>
        <end position="377"/>
    </location>
</feature>
<feature type="region of interest" description="Disordered" evidence="1">
    <location>
        <begin position="797"/>
        <end position="912"/>
    </location>
</feature>
<dbReference type="Proteomes" id="UP001201262">
    <property type="component" value="Unassembled WGS sequence"/>
</dbReference>
<feature type="compositionally biased region" description="Polar residues" evidence="1">
    <location>
        <begin position="831"/>
        <end position="854"/>
    </location>
</feature>
<keyword evidence="4" id="KW-1185">Reference proteome</keyword>
<evidence type="ECO:0000313" key="4">
    <source>
        <dbReference type="Proteomes" id="UP001201262"/>
    </source>
</evidence>
<name>A0AAD4KYB9_9EURO</name>
<accession>A0AAD4KYB9</accession>